<dbReference type="PROSITE" id="PS50106">
    <property type="entry name" value="PDZ"/>
    <property type="match status" value="1"/>
</dbReference>
<sequence>MRPTAEPRASLLTPASHRRPLTTLSLALPVALLAAGCAGGDAPSVSTPTADTPTVAAADNAVVTAEPADVEDVADAGSGGAISSFDQAQPAVIQIVAQGSLRDPEVGMRTTAGSGSGFVISPDGLAVTNNHVVTGAATLEVYIGGDTTRSYNARVVGASECNDLALIDISESAPLPYLEWSDEPIATGLEIYAAGFPLGDPEYTLTRGIVAKAKAGGDLTGLSSIDHTIEHDAKTHPGNSGGPLLTVDGQVAGVHYAGGRARETTDHQHFGIAHDLAAPVVEKMREGDFESLGINGAPVFDEALGISGIWVSGVKPGSTAAKSQVLPGDIITTLNGLPMGTDGTMRDYCDVLRTAGDGSPMAIEVLRWDSQEVLRGELNNPIEDQVALTPVISFADQIGDDLADSGDDGEVTYSYEPVVDDFNQITVNVPTAWADHNTLPQTDEDGMSWPFIAAAADLDRFQQRWDEPGLVFTMTDPIEDIEGFLDEFGYEQYCTLEESAPYDDGVFMGSYRIYSACGGGDAMLVSLTANHVDGSGAAALMAQLVTDADVDALDQALRTFNTVG</sequence>
<accession>A0A542YQR2</accession>
<dbReference type="AlphaFoldDB" id="A0A542YQR2"/>
<organism evidence="5 6">
    <name type="scientific">Ornithinicoccus hortensis</name>
    <dbReference type="NCBI Taxonomy" id="82346"/>
    <lineage>
        <taxon>Bacteria</taxon>
        <taxon>Bacillati</taxon>
        <taxon>Actinomycetota</taxon>
        <taxon>Actinomycetes</taxon>
        <taxon>Micrococcales</taxon>
        <taxon>Intrasporangiaceae</taxon>
        <taxon>Ornithinicoccus</taxon>
    </lineage>
</organism>
<keyword evidence="6" id="KW-1185">Reference proteome</keyword>
<evidence type="ECO:0000313" key="6">
    <source>
        <dbReference type="Proteomes" id="UP000319516"/>
    </source>
</evidence>
<dbReference type="GO" id="GO:0006508">
    <property type="term" value="P:proteolysis"/>
    <property type="evidence" value="ECO:0007669"/>
    <property type="project" value="UniProtKB-KW"/>
</dbReference>
<evidence type="ECO:0000259" key="4">
    <source>
        <dbReference type="PROSITE" id="PS50106"/>
    </source>
</evidence>
<dbReference type="Pfam" id="PF13365">
    <property type="entry name" value="Trypsin_2"/>
    <property type="match status" value="1"/>
</dbReference>
<keyword evidence="3" id="KW-0378">Hydrolase</keyword>
<dbReference type="OrthoDB" id="9766361at2"/>
<dbReference type="InterPro" id="IPR001940">
    <property type="entry name" value="Peptidase_S1C"/>
</dbReference>
<dbReference type="EMBL" id="VFOP01000001">
    <property type="protein sequence ID" value="TQL50409.1"/>
    <property type="molecule type" value="Genomic_DNA"/>
</dbReference>
<dbReference type="PRINTS" id="PR00834">
    <property type="entry name" value="PROTEASES2C"/>
</dbReference>
<comment type="similarity">
    <text evidence="1">Belongs to the peptidase S1C family.</text>
</comment>
<proteinExistence type="inferred from homology"/>
<dbReference type="InterPro" id="IPR001478">
    <property type="entry name" value="PDZ"/>
</dbReference>
<dbReference type="GO" id="GO:0004252">
    <property type="term" value="F:serine-type endopeptidase activity"/>
    <property type="evidence" value="ECO:0007669"/>
    <property type="project" value="InterPro"/>
</dbReference>
<dbReference type="PANTHER" id="PTHR43343">
    <property type="entry name" value="PEPTIDASE S12"/>
    <property type="match status" value="1"/>
</dbReference>
<dbReference type="Gene3D" id="2.40.10.10">
    <property type="entry name" value="Trypsin-like serine proteases"/>
    <property type="match status" value="2"/>
</dbReference>
<dbReference type="RefSeq" id="WP_141784548.1">
    <property type="nucleotide sequence ID" value="NZ_BAAAIK010000002.1"/>
</dbReference>
<gene>
    <name evidence="5" type="ORF">FB467_1517</name>
</gene>
<evidence type="ECO:0000256" key="1">
    <source>
        <dbReference type="ARBA" id="ARBA00010541"/>
    </source>
</evidence>
<evidence type="ECO:0000256" key="3">
    <source>
        <dbReference type="ARBA" id="ARBA00022801"/>
    </source>
</evidence>
<name>A0A542YQR2_9MICO</name>
<dbReference type="SUPFAM" id="SSF50494">
    <property type="entry name" value="Trypsin-like serine proteases"/>
    <property type="match status" value="1"/>
</dbReference>
<dbReference type="Pfam" id="PF17820">
    <property type="entry name" value="PDZ_6"/>
    <property type="match status" value="1"/>
</dbReference>
<dbReference type="InterPro" id="IPR036034">
    <property type="entry name" value="PDZ_sf"/>
</dbReference>
<comment type="caution">
    <text evidence="5">The sequence shown here is derived from an EMBL/GenBank/DDBJ whole genome shotgun (WGS) entry which is preliminary data.</text>
</comment>
<dbReference type="Gene3D" id="2.30.42.10">
    <property type="match status" value="1"/>
</dbReference>
<protein>
    <submittedName>
        <fullName evidence="5">Serine protease Do</fullName>
    </submittedName>
</protein>
<reference evidence="5 6" key="1">
    <citation type="submission" date="2019-06" db="EMBL/GenBank/DDBJ databases">
        <title>Sequencing the genomes of 1000 actinobacteria strains.</title>
        <authorList>
            <person name="Klenk H.-P."/>
        </authorList>
    </citation>
    <scope>NUCLEOTIDE SEQUENCE [LARGE SCALE GENOMIC DNA]</scope>
    <source>
        <strain evidence="5 6">DSM 12335</strain>
    </source>
</reference>
<dbReference type="SMART" id="SM00228">
    <property type="entry name" value="PDZ"/>
    <property type="match status" value="1"/>
</dbReference>
<dbReference type="SUPFAM" id="SSF50156">
    <property type="entry name" value="PDZ domain-like"/>
    <property type="match status" value="1"/>
</dbReference>
<dbReference type="InterPro" id="IPR041489">
    <property type="entry name" value="PDZ_6"/>
</dbReference>
<evidence type="ECO:0000313" key="5">
    <source>
        <dbReference type="EMBL" id="TQL50409.1"/>
    </source>
</evidence>
<dbReference type="InterPro" id="IPR051201">
    <property type="entry name" value="Chloro_Bact_Ser_Proteases"/>
</dbReference>
<feature type="domain" description="PDZ" evidence="4">
    <location>
        <begin position="278"/>
        <end position="367"/>
    </location>
</feature>
<dbReference type="Proteomes" id="UP000319516">
    <property type="component" value="Unassembled WGS sequence"/>
</dbReference>
<keyword evidence="2 5" id="KW-0645">Protease</keyword>
<dbReference type="InterPro" id="IPR009003">
    <property type="entry name" value="Peptidase_S1_PA"/>
</dbReference>
<evidence type="ECO:0000256" key="2">
    <source>
        <dbReference type="ARBA" id="ARBA00022670"/>
    </source>
</evidence>
<dbReference type="PANTHER" id="PTHR43343:SF3">
    <property type="entry name" value="PROTEASE DO-LIKE 8, CHLOROPLASTIC"/>
    <property type="match status" value="1"/>
</dbReference>
<dbReference type="InterPro" id="IPR043504">
    <property type="entry name" value="Peptidase_S1_PA_chymotrypsin"/>
</dbReference>